<dbReference type="Proteomes" id="UP001497382">
    <property type="component" value="Unassembled WGS sequence"/>
</dbReference>
<dbReference type="EMBL" id="CAXIEN010000059">
    <property type="protein sequence ID" value="CAL1272200.1"/>
    <property type="molecule type" value="Genomic_DNA"/>
</dbReference>
<comment type="caution">
    <text evidence="1">The sequence shown here is derived from an EMBL/GenBank/DDBJ whole genome shotgun (WGS) entry which is preliminary data.</text>
</comment>
<protein>
    <submittedName>
        <fullName evidence="1">Uncharacterized protein</fullName>
    </submittedName>
</protein>
<reference evidence="1 2" key="1">
    <citation type="submission" date="2024-04" db="EMBL/GenBank/DDBJ databases">
        <authorList>
            <person name="Rising A."/>
            <person name="Reimegard J."/>
            <person name="Sonavane S."/>
            <person name="Akerstrom W."/>
            <person name="Nylinder S."/>
            <person name="Hedman E."/>
            <person name="Kallberg Y."/>
        </authorList>
    </citation>
    <scope>NUCLEOTIDE SEQUENCE [LARGE SCALE GENOMIC DNA]</scope>
</reference>
<organism evidence="1 2">
    <name type="scientific">Larinioides sclopetarius</name>
    <dbReference type="NCBI Taxonomy" id="280406"/>
    <lineage>
        <taxon>Eukaryota</taxon>
        <taxon>Metazoa</taxon>
        <taxon>Ecdysozoa</taxon>
        <taxon>Arthropoda</taxon>
        <taxon>Chelicerata</taxon>
        <taxon>Arachnida</taxon>
        <taxon>Araneae</taxon>
        <taxon>Araneomorphae</taxon>
        <taxon>Entelegynae</taxon>
        <taxon>Araneoidea</taxon>
        <taxon>Araneidae</taxon>
        <taxon>Larinioides</taxon>
    </lineage>
</organism>
<accession>A0AAV1ZKC4</accession>
<evidence type="ECO:0000313" key="1">
    <source>
        <dbReference type="EMBL" id="CAL1272200.1"/>
    </source>
</evidence>
<evidence type="ECO:0000313" key="2">
    <source>
        <dbReference type="Proteomes" id="UP001497382"/>
    </source>
</evidence>
<proteinExistence type="predicted"/>
<feature type="non-terminal residue" evidence="1">
    <location>
        <position position="1"/>
    </location>
</feature>
<name>A0AAV1ZKC4_9ARAC</name>
<gene>
    <name evidence="1" type="ORF">LARSCL_LOCUS6236</name>
</gene>
<keyword evidence="2" id="KW-1185">Reference proteome</keyword>
<sequence length="51" mass="5599">DRSILSEVLTTNVIICGYAYLPGLHLNLTLGHHGSLREMLFCGCLSQSTHL</sequence>
<dbReference type="AlphaFoldDB" id="A0AAV1ZKC4"/>